<dbReference type="EMBL" id="SFBK01000017">
    <property type="protein sequence ID" value="TRU30999.1"/>
    <property type="molecule type" value="Genomic_DNA"/>
</dbReference>
<dbReference type="AlphaFoldDB" id="A0A552E924"/>
<protein>
    <submittedName>
        <fullName evidence="1">2OG-Fe(II) oxygenase</fullName>
    </submittedName>
</protein>
<dbReference type="Proteomes" id="UP000320551">
    <property type="component" value="Unassembled WGS sequence"/>
</dbReference>
<comment type="caution">
    <text evidence="1">The sequence shown here is derived from an EMBL/GenBank/DDBJ whole genome shotgun (WGS) entry which is preliminary data.</text>
</comment>
<organism evidence="1 2">
    <name type="scientific">Microcystis aeruginosa Ma_QC_B_20070730_S2</name>
    <dbReference type="NCBI Taxonomy" id="2486256"/>
    <lineage>
        <taxon>Bacteria</taxon>
        <taxon>Bacillati</taxon>
        <taxon>Cyanobacteriota</taxon>
        <taxon>Cyanophyceae</taxon>
        <taxon>Oscillatoriophycideae</taxon>
        <taxon>Chroococcales</taxon>
        <taxon>Microcystaceae</taxon>
        <taxon>Microcystis</taxon>
    </lineage>
</organism>
<proteinExistence type="predicted"/>
<reference evidence="1 2" key="1">
    <citation type="submission" date="2019-01" db="EMBL/GenBank/DDBJ databases">
        <title>Coherence of Microcystis species and biogeography revealed through population genomics.</title>
        <authorList>
            <person name="Perez-Carrascal O.M."/>
            <person name="Terrat Y."/>
            <person name="Giani A."/>
            <person name="Fortin N."/>
            <person name="Tromas N."/>
            <person name="Shapiro B.J."/>
        </authorList>
    </citation>
    <scope>NUCLEOTIDE SEQUENCE [LARGE SCALE GENOMIC DNA]</scope>
    <source>
        <strain evidence="1">Ma_QC_B_20070730_S2</strain>
    </source>
</reference>
<evidence type="ECO:0000313" key="2">
    <source>
        <dbReference type="Proteomes" id="UP000320551"/>
    </source>
</evidence>
<accession>A0A552E924</accession>
<name>A0A552E924_MICAE</name>
<dbReference type="Gene3D" id="2.60.120.620">
    <property type="entry name" value="q2cbj1_9rhob like domain"/>
    <property type="match status" value="1"/>
</dbReference>
<gene>
    <name evidence="1" type="ORF">EWV80_01010</name>
</gene>
<dbReference type="InterPro" id="IPR055091">
    <property type="entry name" value="WelO5-like"/>
</dbReference>
<dbReference type="Pfam" id="PF22814">
    <property type="entry name" value="WelO5"/>
    <property type="match status" value="1"/>
</dbReference>
<evidence type="ECO:0000313" key="1">
    <source>
        <dbReference type="EMBL" id="TRU30999.1"/>
    </source>
</evidence>
<sequence>MTNTTALKWLNLSQEELNNYPDLLVQIYQEKVHGTLIKQVFSPAEMNQVAQKIKANEVDLHPTVFGATIGLSLSQKITSDRDYFQEADKFRKIVKQLFVTNFEKKIESIISQISGGAEIEIPQENSRYYTPATIRLVNPQTGGIPPHTGSEFLYNAGYDFFKNQADLADSMSYFLVIDKPESGGELVIYDLFLSATDKTQEDLLAFFLDVKTKIDVCSQISLNPDVGDMIIFKGSTIMHKVANVEGTQKRLTIGGFLAFSHEERSSGEGEHKKIYYWS</sequence>